<evidence type="ECO:0000313" key="3">
    <source>
        <dbReference type="Proteomes" id="UP000694555"/>
    </source>
</evidence>
<evidence type="ECO:0000313" key="2">
    <source>
        <dbReference type="Ensembl" id="ENSBJAP00000018192.1"/>
    </source>
</evidence>
<reference evidence="2" key="2">
    <citation type="submission" date="2025-09" db="UniProtKB">
        <authorList>
            <consortium name="Ensembl"/>
        </authorList>
    </citation>
    <scope>IDENTIFICATION</scope>
</reference>
<sequence>MDQDYERRLLRQINIQNENTMPCVAEMRRTLTPSNSPMSSPSKHGDRFIPSRAGANWSINFHRINENEKSPSQNRKAKDATSDNGKDGLAYSALLKNELLGAGIEKVQDPQTEDRRLQPSTPEKKSLFTVSCLLCIKTNGGCTCVSQQQNTQFCQVASASELALWLD</sequence>
<dbReference type="Proteomes" id="UP000694555">
    <property type="component" value="Unplaced"/>
</dbReference>
<reference evidence="2" key="1">
    <citation type="submission" date="2025-08" db="UniProtKB">
        <authorList>
            <consortium name="Ensembl"/>
        </authorList>
    </citation>
    <scope>IDENTIFICATION</scope>
</reference>
<feature type="compositionally biased region" description="Basic and acidic residues" evidence="1">
    <location>
        <begin position="76"/>
        <end position="86"/>
    </location>
</feature>
<keyword evidence="3" id="KW-1185">Reference proteome</keyword>
<accession>A0A8C0BLV5</accession>
<dbReference type="AlphaFoldDB" id="A0A8C0BLV5"/>
<feature type="compositionally biased region" description="Polar residues" evidence="1">
    <location>
        <begin position="31"/>
        <end position="42"/>
    </location>
</feature>
<name>A0A8C0BLV5_9AVES</name>
<feature type="region of interest" description="Disordered" evidence="1">
    <location>
        <begin position="63"/>
        <end position="88"/>
    </location>
</feature>
<protein>
    <submittedName>
        <fullName evidence="2">Fizzy and cell division cycle 20 related 1</fullName>
    </submittedName>
</protein>
<evidence type="ECO:0000256" key="1">
    <source>
        <dbReference type="SAM" id="MobiDB-lite"/>
    </source>
</evidence>
<dbReference type="Ensembl" id="ENSBJAT00000018694.1">
    <property type="protein sequence ID" value="ENSBJAP00000018192.1"/>
    <property type="gene ID" value="ENSBJAG00000011994.1"/>
</dbReference>
<feature type="region of interest" description="Disordered" evidence="1">
    <location>
        <begin position="31"/>
        <end position="51"/>
    </location>
</feature>
<organism evidence="2 3">
    <name type="scientific">Buteo japonicus</name>
    <dbReference type="NCBI Taxonomy" id="224669"/>
    <lineage>
        <taxon>Eukaryota</taxon>
        <taxon>Metazoa</taxon>
        <taxon>Chordata</taxon>
        <taxon>Craniata</taxon>
        <taxon>Vertebrata</taxon>
        <taxon>Euteleostomi</taxon>
        <taxon>Archelosauria</taxon>
        <taxon>Archosauria</taxon>
        <taxon>Dinosauria</taxon>
        <taxon>Saurischia</taxon>
        <taxon>Theropoda</taxon>
        <taxon>Coelurosauria</taxon>
        <taxon>Aves</taxon>
        <taxon>Neognathae</taxon>
        <taxon>Neoaves</taxon>
        <taxon>Telluraves</taxon>
        <taxon>Accipitrimorphae</taxon>
        <taxon>Accipitriformes</taxon>
        <taxon>Accipitridae</taxon>
        <taxon>Accipitrinae</taxon>
        <taxon>Buteo</taxon>
    </lineage>
</organism>
<proteinExistence type="predicted"/>